<dbReference type="EMBL" id="LR796727">
    <property type="protein sequence ID" value="CAB4161987.1"/>
    <property type="molecule type" value="Genomic_DNA"/>
</dbReference>
<accession>A0A6J5NSJ0</accession>
<sequence length="88" mass="9562">MRVTRVTDSVSRAFAEVRPVSSPDAVVETVATAIGLMGSGELAPAWARCLVLGYAMGRHDNPEVISALWAMVFRPPAPVKRRKTRLTL</sequence>
<organism evidence="1">
    <name type="scientific">uncultured Caudovirales phage</name>
    <dbReference type="NCBI Taxonomy" id="2100421"/>
    <lineage>
        <taxon>Viruses</taxon>
        <taxon>Duplodnaviria</taxon>
        <taxon>Heunggongvirae</taxon>
        <taxon>Uroviricota</taxon>
        <taxon>Caudoviricetes</taxon>
        <taxon>Peduoviridae</taxon>
        <taxon>Maltschvirus</taxon>
        <taxon>Maltschvirus maltsch</taxon>
    </lineage>
</organism>
<reference evidence="1" key="1">
    <citation type="submission" date="2020-04" db="EMBL/GenBank/DDBJ databases">
        <authorList>
            <person name="Chiriac C."/>
            <person name="Salcher M."/>
            <person name="Ghai R."/>
            <person name="Kavagutti S V."/>
        </authorList>
    </citation>
    <scope>NUCLEOTIDE SEQUENCE</scope>
</reference>
<gene>
    <name evidence="1" type="ORF">UFOVP786_19</name>
</gene>
<evidence type="ECO:0000313" key="1">
    <source>
        <dbReference type="EMBL" id="CAB4161987.1"/>
    </source>
</evidence>
<name>A0A6J5NSJ0_9CAUD</name>
<protein>
    <submittedName>
        <fullName evidence="1">Uncharacterized protein</fullName>
    </submittedName>
</protein>
<proteinExistence type="predicted"/>